<dbReference type="PANTHER" id="PTHR42802:SF1">
    <property type="entry name" value="L-ORNITHINE N(5)-MONOOXYGENASE"/>
    <property type="match status" value="1"/>
</dbReference>
<evidence type="ECO:0000256" key="4">
    <source>
        <dbReference type="ARBA" id="ARBA00013076"/>
    </source>
</evidence>
<dbReference type="PRINTS" id="PR00411">
    <property type="entry name" value="PNDRDTASEI"/>
</dbReference>
<dbReference type="Gene3D" id="3.50.50.60">
    <property type="entry name" value="FAD/NAD(P)-binding domain"/>
    <property type="match status" value="1"/>
</dbReference>
<evidence type="ECO:0000256" key="1">
    <source>
        <dbReference type="ARBA" id="ARBA00001974"/>
    </source>
</evidence>
<sequence length="462" mass="51207">MSAGHADAGAERYDERPVHDLVGIGFGPANLALAIAVAEHNAHSGGARALRTAFLERQREFGWHRGMLLAGATMQVSFLKDLATLRDPGSRFTFLRFLHERGRLVDFMNQKTFFPTRIEFHEYLSWCAAAMGEQVRYGRQAHAVRLPGDGDVLEVLSRPVDDPEAEAEALRTRNLVVGAGLTPHFPEGVEPGPRVWHNRDLLPYHRSLTDRPHRRFAVVGAGQSAAETAEFLHREFPDAEVCAVFSRYGYSPSDDSAFANRIFDPDAVDHFYSAPEEVKQSLMDYHSNTNYSVVDPDLIEQLYRTSYQEKIAGAERLRFLNTTSLTAVEEREGDVRLHLRPLVEGEPYTLDCDAVVMATGYRPADPRTLLGPLAEECLTDDRGRLRISRDHRVLTTTRIRAGIYVQGAVSQHTHGITSSLLSTLAVRSGEICDALLLDRAGRSVPVTPVGAEPAENLAVTAD</sequence>
<dbReference type="EC" id="1.14.13.59" evidence="4"/>
<comment type="pathway">
    <text evidence="2">Siderophore biosynthesis.</text>
</comment>
<evidence type="ECO:0000256" key="7">
    <source>
        <dbReference type="ARBA" id="ARBA00022827"/>
    </source>
</evidence>
<evidence type="ECO:0000256" key="15">
    <source>
        <dbReference type="ARBA" id="ARBA00048407"/>
    </source>
</evidence>
<evidence type="ECO:0000256" key="14">
    <source>
        <dbReference type="ARBA" id="ARBA00032738"/>
    </source>
</evidence>
<dbReference type="InterPro" id="IPR036188">
    <property type="entry name" value="FAD/NAD-bd_sf"/>
</dbReference>
<dbReference type="Pfam" id="PF13434">
    <property type="entry name" value="Lys_Orn_oxgnase"/>
    <property type="match status" value="1"/>
</dbReference>
<keyword evidence="8" id="KW-0521">NADP</keyword>
<proteinExistence type="inferred from homology"/>
<keyword evidence="9" id="KW-0560">Oxidoreductase</keyword>
<evidence type="ECO:0000256" key="8">
    <source>
        <dbReference type="ARBA" id="ARBA00022857"/>
    </source>
</evidence>
<comment type="catalytic activity">
    <reaction evidence="15">
        <text>L-lysine + NADPH + O2 = N(6)-hydroxy-L-lysine + NADP(+) + H2O</text>
        <dbReference type="Rhea" id="RHEA:23228"/>
        <dbReference type="ChEBI" id="CHEBI:15377"/>
        <dbReference type="ChEBI" id="CHEBI:15379"/>
        <dbReference type="ChEBI" id="CHEBI:32551"/>
        <dbReference type="ChEBI" id="CHEBI:57783"/>
        <dbReference type="ChEBI" id="CHEBI:57820"/>
        <dbReference type="ChEBI" id="CHEBI:58349"/>
        <dbReference type="EC" id="1.14.13.59"/>
    </reaction>
</comment>
<dbReference type="EMBL" id="JAHSTP010000002">
    <property type="protein sequence ID" value="MBZ6150617.1"/>
    <property type="molecule type" value="Genomic_DNA"/>
</dbReference>
<keyword evidence="6" id="KW-0285">Flavoprotein</keyword>
<keyword evidence="10" id="KW-0503">Monooxygenase</keyword>
<evidence type="ECO:0000313" key="16">
    <source>
        <dbReference type="EMBL" id="MBZ6150617.1"/>
    </source>
</evidence>
<evidence type="ECO:0000256" key="5">
    <source>
        <dbReference type="ARBA" id="ARBA00016406"/>
    </source>
</evidence>
<comment type="caution">
    <text evidence="16">The sequence shown here is derived from an EMBL/GenBank/DDBJ whole genome shotgun (WGS) entry which is preliminary data.</text>
</comment>
<evidence type="ECO:0000313" key="17">
    <source>
        <dbReference type="Proteomes" id="UP000758701"/>
    </source>
</evidence>
<evidence type="ECO:0000256" key="12">
    <source>
        <dbReference type="ARBA" id="ARBA00031158"/>
    </source>
</evidence>
<reference evidence="16 17" key="1">
    <citation type="submission" date="2021-06" db="EMBL/GenBank/DDBJ databases">
        <title>Ecological speciation of a Streptomyces species isolated from different habitats and geographic origins.</title>
        <authorList>
            <person name="Wang J."/>
        </authorList>
    </citation>
    <scope>NUCLEOTIDE SEQUENCE [LARGE SCALE GENOMIC DNA]</scope>
    <source>
        <strain evidence="16 17">FXJ8.012</strain>
    </source>
</reference>
<evidence type="ECO:0000256" key="10">
    <source>
        <dbReference type="ARBA" id="ARBA00023033"/>
    </source>
</evidence>
<evidence type="ECO:0000256" key="3">
    <source>
        <dbReference type="ARBA" id="ARBA00007588"/>
    </source>
</evidence>
<name>A0ABS7VY29_STROV</name>
<comment type="similarity">
    <text evidence="3">Belongs to the lysine N(6)-hydroxylase/L-ornithine N(5)-oxygenase family.</text>
</comment>
<organism evidence="16 17">
    <name type="scientific">Streptomyces olivaceus</name>
    <dbReference type="NCBI Taxonomy" id="47716"/>
    <lineage>
        <taxon>Bacteria</taxon>
        <taxon>Bacillati</taxon>
        <taxon>Actinomycetota</taxon>
        <taxon>Actinomycetes</taxon>
        <taxon>Kitasatosporales</taxon>
        <taxon>Streptomycetaceae</taxon>
        <taxon>Streptomyces</taxon>
    </lineage>
</organism>
<dbReference type="PANTHER" id="PTHR42802">
    <property type="entry name" value="MONOOXYGENASE"/>
    <property type="match status" value="1"/>
</dbReference>
<dbReference type="RefSeq" id="WP_070389719.1">
    <property type="nucleotide sequence ID" value="NZ_BNEG01000002.1"/>
</dbReference>
<dbReference type="Proteomes" id="UP000758701">
    <property type="component" value="Unassembled WGS sequence"/>
</dbReference>
<dbReference type="InterPro" id="IPR025700">
    <property type="entry name" value="Lys/Orn_oxygenase"/>
</dbReference>
<evidence type="ECO:0000256" key="13">
    <source>
        <dbReference type="ARBA" id="ARBA00032493"/>
    </source>
</evidence>
<dbReference type="SUPFAM" id="SSF51905">
    <property type="entry name" value="FAD/NAD(P)-binding domain"/>
    <property type="match status" value="1"/>
</dbReference>
<protein>
    <recommendedName>
        <fullName evidence="5">L-lysine N6-monooxygenase MbtG</fullName>
        <ecNumber evidence="4">1.14.13.59</ecNumber>
    </recommendedName>
    <alternativeName>
        <fullName evidence="14">Lysine 6-N-hydroxylase</fullName>
    </alternativeName>
    <alternativeName>
        <fullName evidence="13">Lysine N6-hydroxylase</fullName>
    </alternativeName>
    <alternativeName>
        <fullName evidence="11">Lysine-N-oxygenase</fullName>
    </alternativeName>
    <alternativeName>
        <fullName evidence="12">Mycobactin synthase protein G</fullName>
    </alternativeName>
</protein>
<evidence type="ECO:0000256" key="9">
    <source>
        <dbReference type="ARBA" id="ARBA00023002"/>
    </source>
</evidence>
<gene>
    <name evidence="16" type="ORF">KVH32_05455</name>
</gene>
<accession>A0ABS7VY29</accession>
<comment type="cofactor">
    <cofactor evidence="1">
        <name>FAD</name>
        <dbReference type="ChEBI" id="CHEBI:57692"/>
    </cofactor>
</comment>
<keyword evidence="17" id="KW-1185">Reference proteome</keyword>
<keyword evidence="7" id="KW-0274">FAD</keyword>
<evidence type="ECO:0000256" key="2">
    <source>
        <dbReference type="ARBA" id="ARBA00004924"/>
    </source>
</evidence>
<evidence type="ECO:0000256" key="6">
    <source>
        <dbReference type="ARBA" id="ARBA00022630"/>
    </source>
</evidence>
<evidence type="ECO:0000256" key="11">
    <source>
        <dbReference type="ARBA" id="ARBA00029939"/>
    </source>
</evidence>